<organism evidence="6">
    <name type="scientific">Drosophila rhopaloa</name>
    <name type="common">Fruit fly</name>
    <dbReference type="NCBI Taxonomy" id="1041015"/>
    <lineage>
        <taxon>Eukaryota</taxon>
        <taxon>Metazoa</taxon>
        <taxon>Ecdysozoa</taxon>
        <taxon>Arthropoda</taxon>
        <taxon>Hexapoda</taxon>
        <taxon>Insecta</taxon>
        <taxon>Pterygota</taxon>
        <taxon>Neoptera</taxon>
        <taxon>Endopterygota</taxon>
        <taxon>Diptera</taxon>
        <taxon>Brachycera</taxon>
        <taxon>Muscomorpha</taxon>
        <taxon>Ephydroidea</taxon>
        <taxon>Drosophilidae</taxon>
        <taxon>Drosophila</taxon>
        <taxon>Sophophora</taxon>
    </lineage>
</organism>
<dbReference type="GO" id="GO:0005783">
    <property type="term" value="C:endoplasmic reticulum"/>
    <property type="evidence" value="ECO:0007669"/>
    <property type="project" value="InterPro"/>
</dbReference>
<sequence length="330" mass="37964">RRLVHDWKFNVFDPVFDTSNFEAYKTSLGDSLDKIKFKGPNQEDLHGATRGLLRLQNIYNLPTNRLANGVLLPEEKNQLGTSLSASDCFELGKNLCEIKEYSYGSEWLLEARKRLHGKPLGFISPNVSDVQILEHLSPAFYGLGNLKLAHKLNNEILDKESGHEEALKNKIVYEGQLAKERSLAPRKVNLPLLTEREKKESFQLYKRVCQGELRQSPREQRNLKCWLSHQGVPFYRLSPFKVEQLNLEPYVAYVHEVLRDSEIELIMEKGKGHMERSKVGQSVNSTTSEIRTSQNTWLWYDANPWLSKIKQRLEDVTGLSTETAEPLQLV</sequence>
<keyword evidence="1" id="KW-0479">Metal-binding</keyword>
<feature type="domain" description="Prolyl 4-hydroxylase N-terminal" evidence="4">
    <location>
        <begin position="1"/>
        <end position="71"/>
    </location>
</feature>
<dbReference type="PANTHER" id="PTHR10869:SF216">
    <property type="entry name" value="PROCOLLAGEN-PROLINE 4-DIOXYGENASE"/>
    <property type="match status" value="1"/>
</dbReference>
<dbReference type="GO" id="GO:0031418">
    <property type="term" value="F:L-ascorbic acid binding"/>
    <property type="evidence" value="ECO:0007669"/>
    <property type="project" value="UniProtKB-KW"/>
</dbReference>
<evidence type="ECO:0000256" key="3">
    <source>
        <dbReference type="ARBA" id="ARBA00023004"/>
    </source>
</evidence>
<feature type="non-terminal residue" evidence="6">
    <location>
        <position position="1"/>
    </location>
</feature>
<keyword evidence="3" id="KW-0408">Iron</keyword>
<feature type="domain" description="Prolyl 4-hydroxylase peptide-substrate-binding" evidence="5">
    <location>
        <begin position="85"/>
        <end position="178"/>
    </location>
</feature>
<dbReference type="Pfam" id="PF23558">
    <property type="entry name" value="TPR_P4H"/>
    <property type="match status" value="1"/>
</dbReference>
<dbReference type="AlphaFoldDB" id="A0A6P4EDI3"/>
<protein>
    <submittedName>
        <fullName evidence="6">Prolyl 4-hydroxylase subunit alpha-2-like</fullName>
    </submittedName>
</protein>
<gene>
    <name evidence="6" type="primary">LOC108038978</name>
</gene>
<dbReference type="Gene3D" id="1.25.40.10">
    <property type="entry name" value="Tetratricopeptide repeat domain"/>
    <property type="match status" value="1"/>
</dbReference>
<keyword evidence="2" id="KW-0847">Vitamin C</keyword>
<dbReference type="OrthoDB" id="420380at2759"/>
<dbReference type="InterPro" id="IPR059068">
    <property type="entry name" value="TPR_P4H"/>
</dbReference>
<proteinExistence type="predicted"/>
<evidence type="ECO:0000259" key="5">
    <source>
        <dbReference type="Pfam" id="PF23558"/>
    </source>
</evidence>
<name>A0A6P4EDI3_DRORH</name>
<reference evidence="6" key="1">
    <citation type="submission" date="2025-08" db="UniProtKB">
        <authorList>
            <consortium name="RefSeq"/>
        </authorList>
    </citation>
    <scope>IDENTIFICATION</scope>
</reference>
<evidence type="ECO:0000256" key="2">
    <source>
        <dbReference type="ARBA" id="ARBA00022896"/>
    </source>
</evidence>
<evidence type="ECO:0000256" key="1">
    <source>
        <dbReference type="ARBA" id="ARBA00022723"/>
    </source>
</evidence>
<dbReference type="PANTHER" id="PTHR10869">
    <property type="entry name" value="PROLYL 4-HYDROXYLASE ALPHA SUBUNIT"/>
    <property type="match status" value="1"/>
</dbReference>
<dbReference type="Gene3D" id="2.60.120.620">
    <property type="entry name" value="q2cbj1_9rhob like domain"/>
    <property type="match status" value="1"/>
</dbReference>
<dbReference type="InterPro" id="IPR045054">
    <property type="entry name" value="P4HA-like"/>
</dbReference>
<dbReference type="InterPro" id="IPR011990">
    <property type="entry name" value="TPR-like_helical_dom_sf"/>
</dbReference>
<feature type="non-terminal residue" evidence="6">
    <location>
        <position position="330"/>
    </location>
</feature>
<dbReference type="InterPro" id="IPR013547">
    <property type="entry name" value="P4H_N"/>
</dbReference>
<dbReference type="GO" id="GO:0004656">
    <property type="term" value="F:procollagen-proline 4-dioxygenase activity"/>
    <property type="evidence" value="ECO:0007669"/>
    <property type="project" value="InterPro"/>
</dbReference>
<dbReference type="FunFam" id="1.25.40.10:FF:000746">
    <property type="entry name" value="Zgc:152670"/>
    <property type="match status" value="1"/>
</dbReference>
<evidence type="ECO:0000313" key="6">
    <source>
        <dbReference type="RefSeq" id="XP_016971396.1"/>
    </source>
</evidence>
<evidence type="ECO:0000259" key="4">
    <source>
        <dbReference type="Pfam" id="PF08336"/>
    </source>
</evidence>
<accession>A0A6P4EDI3</accession>
<dbReference type="Pfam" id="PF08336">
    <property type="entry name" value="P4Ha_N"/>
    <property type="match status" value="1"/>
</dbReference>
<dbReference type="GO" id="GO:0046872">
    <property type="term" value="F:metal ion binding"/>
    <property type="evidence" value="ECO:0007669"/>
    <property type="project" value="UniProtKB-KW"/>
</dbReference>
<dbReference type="RefSeq" id="XP_016971396.1">
    <property type="nucleotide sequence ID" value="XM_017115907.1"/>
</dbReference>